<keyword evidence="4" id="KW-1185">Reference proteome</keyword>
<evidence type="ECO:0000313" key="4">
    <source>
        <dbReference type="Proteomes" id="UP001552299"/>
    </source>
</evidence>
<accession>A0ABD0W4F4</accession>
<dbReference type="Proteomes" id="UP001552299">
    <property type="component" value="Unassembled WGS sequence"/>
</dbReference>
<sequence length="103" mass="11756">MADPERDFGMAYDEQGYVHILHSTFFNVDPEVDHTLQGYIERILDTLVDAVEEQLGTVGWRLAADHKFLEGKGTPIEEEEDGQHPTPKDVECEHSSKWYLLPA</sequence>
<dbReference type="AlphaFoldDB" id="A0ABD0W4F4"/>
<proteinExistence type="predicted"/>
<evidence type="ECO:0000313" key="3">
    <source>
        <dbReference type="EMBL" id="KAL0928466.1"/>
    </source>
</evidence>
<comment type="caution">
    <text evidence="3">The sequence shown here is derived from an EMBL/GenBank/DDBJ whole genome shotgun (WGS) entry which is preliminary data.</text>
</comment>
<reference evidence="3 4" key="1">
    <citation type="journal article" date="2024" name="Plant Biotechnol. J.">
        <title>Dendrobium thyrsiflorum genome and its molecular insights into genes involved in important horticultural traits.</title>
        <authorList>
            <person name="Chen B."/>
            <person name="Wang J.Y."/>
            <person name="Zheng P.J."/>
            <person name="Li K.L."/>
            <person name="Liang Y.M."/>
            <person name="Chen X.F."/>
            <person name="Zhang C."/>
            <person name="Zhao X."/>
            <person name="He X."/>
            <person name="Zhang G.Q."/>
            <person name="Liu Z.J."/>
            <person name="Xu Q."/>
        </authorList>
    </citation>
    <scope>NUCLEOTIDE SEQUENCE [LARGE SCALE GENOMIC DNA]</scope>
    <source>
        <strain evidence="3">GZMU011</strain>
    </source>
</reference>
<evidence type="ECO:0000313" key="2">
    <source>
        <dbReference type="EMBL" id="KAL0928462.1"/>
    </source>
</evidence>
<feature type="compositionally biased region" description="Basic and acidic residues" evidence="1">
    <location>
        <begin position="82"/>
        <end position="96"/>
    </location>
</feature>
<evidence type="ECO:0000256" key="1">
    <source>
        <dbReference type="SAM" id="MobiDB-lite"/>
    </source>
</evidence>
<dbReference type="EMBL" id="JANQDX010000001">
    <property type="protein sequence ID" value="KAL0928462.1"/>
    <property type="molecule type" value="Genomic_DNA"/>
</dbReference>
<organism evidence="3 4">
    <name type="scientific">Dendrobium thyrsiflorum</name>
    <name type="common">Pinecone-like raceme dendrobium</name>
    <name type="synonym">Orchid</name>
    <dbReference type="NCBI Taxonomy" id="117978"/>
    <lineage>
        <taxon>Eukaryota</taxon>
        <taxon>Viridiplantae</taxon>
        <taxon>Streptophyta</taxon>
        <taxon>Embryophyta</taxon>
        <taxon>Tracheophyta</taxon>
        <taxon>Spermatophyta</taxon>
        <taxon>Magnoliopsida</taxon>
        <taxon>Liliopsida</taxon>
        <taxon>Asparagales</taxon>
        <taxon>Orchidaceae</taxon>
        <taxon>Epidendroideae</taxon>
        <taxon>Malaxideae</taxon>
        <taxon>Dendrobiinae</taxon>
        <taxon>Dendrobium</taxon>
    </lineage>
</organism>
<dbReference type="EMBL" id="JANQDX010000001">
    <property type="protein sequence ID" value="KAL0928466.1"/>
    <property type="molecule type" value="Genomic_DNA"/>
</dbReference>
<feature type="region of interest" description="Disordered" evidence="1">
    <location>
        <begin position="71"/>
        <end position="103"/>
    </location>
</feature>
<protein>
    <submittedName>
        <fullName evidence="3">Uncharacterized protein</fullName>
    </submittedName>
</protein>
<name>A0ABD0W4F4_DENTH</name>
<gene>
    <name evidence="2" type="ORF">M5K25_000344</name>
    <name evidence="3" type="ORF">M5K25_000350</name>
</gene>